<dbReference type="GO" id="GO:0006900">
    <property type="term" value="P:vesicle budding from membrane"/>
    <property type="evidence" value="ECO:0007669"/>
    <property type="project" value="TreeGrafter"/>
</dbReference>
<feature type="compositionally biased region" description="Gly residues" evidence="5">
    <location>
        <begin position="8"/>
        <end position="18"/>
    </location>
</feature>
<evidence type="ECO:0000313" key="6">
    <source>
        <dbReference type="EMBL" id="KAK9831851.1"/>
    </source>
</evidence>
<organism evidence="6 7">
    <name type="scientific">Elliptochloris bilobata</name>
    <dbReference type="NCBI Taxonomy" id="381761"/>
    <lineage>
        <taxon>Eukaryota</taxon>
        <taxon>Viridiplantae</taxon>
        <taxon>Chlorophyta</taxon>
        <taxon>core chlorophytes</taxon>
        <taxon>Trebouxiophyceae</taxon>
        <taxon>Trebouxiophyceae incertae sedis</taxon>
        <taxon>Elliptochloris clade</taxon>
        <taxon>Elliptochloris</taxon>
    </lineage>
</organism>
<feature type="compositionally biased region" description="Low complexity" evidence="5">
    <location>
        <begin position="196"/>
        <end position="220"/>
    </location>
</feature>
<evidence type="ECO:0000256" key="3">
    <source>
        <dbReference type="ARBA" id="ARBA00022753"/>
    </source>
</evidence>
<proteinExistence type="inferred from homology"/>
<feature type="region of interest" description="Disordered" evidence="5">
    <location>
        <begin position="1"/>
        <end position="26"/>
    </location>
</feature>
<evidence type="ECO:0000256" key="5">
    <source>
        <dbReference type="SAM" id="MobiDB-lite"/>
    </source>
</evidence>
<feature type="region of interest" description="Disordered" evidence="5">
    <location>
        <begin position="179"/>
        <end position="252"/>
    </location>
</feature>
<dbReference type="GO" id="GO:0009898">
    <property type="term" value="C:cytoplasmic side of plasma membrane"/>
    <property type="evidence" value="ECO:0007669"/>
    <property type="project" value="TreeGrafter"/>
</dbReference>
<protein>
    <submittedName>
        <fullName evidence="6">Uncharacterized protein</fullName>
    </submittedName>
</protein>
<dbReference type="GO" id="GO:0005771">
    <property type="term" value="C:multivesicular body"/>
    <property type="evidence" value="ECO:0007669"/>
    <property type="project" value="TreeGrafter"/>
</dbReference>
<evidence type="ECO:0000313" key="7">
    <source>
        <dbReference type="Proteomes" id="UP001445335"/>
    </source>
</evidence>
<dbReference type="Proteomes" id="UP001445335">
    <property type="component" value="Unassembled WGS sequence"/>
</dbReference>
<dbReference type="PANTHER" id="PTHR22761">
    <property type="entry name" value="CHARGED MULTIVESICULAR BODY PROTEIN"/>
    <property type="match status" value="1"/>
</dbReference>
<comment type="caution">
    <text evidence="6">The sequence shown here is derived from an EMBL/GenBank/DDBJ whole genome shotgun (WGS) entry which is preliminary data.</text>
</comment>
<dbReference type="Gene3D" id="6.10.250.1710">
    <property type="match status" value="1"/>
</dbReference>
<sequence>MFKKLFGQGSGQGGGGGPANSANSTGRTVDAIQKLGETEELLIKRRSLLEKKIALELAKAKEYTKAQNKRAALMALKKKKMYEAQLEQVENNILRVNEQQMMLENQRTTVETVSALRNAAQASKATMSEMKINDVDQVLDEINEQTDQMQQIQDAMAQPIGAAADLDEDELLGELETLESEQLDSELLEPQPVPSARMQAPAHAAPAQAAPARAQAQAQALPSVPQSRPAAARPAKTAEEEELEALEKEMAA</sequence>
<gene>
    <name evidence="6" type="ORF">WJX81_001719</name>
</gene>
<dbReference type="GO" id="GO:0000815">
    <property type="term" value="C:ESCRT III complex"/>
    <property type="evidence" value="ECO:0007669"/>
    <property type="project" value="TreeGrafter"/>
</dbReference>
<feature type="coiled-coil region" evidence="4">
    <location>
        <begin position="72"/>
        <end position="106"/>
    </location>
</feature>
<keyword evidence="7" id="KW-1185">Reference proteome</keyword>
<dbReference type="AlphaFoldDB" id="A0AAW1REY7"/>
<evidence type="ECO:0000256" key="1">
    <source>
        <dbReference type="ARBA" id="ARBA00004177"/>
    </source>
</evidence>
<comment type="similarity">
    <text evidence="2">Belongs to the SNF7 family.</text>
</comment>
<reference evidence="6 7" key="1">
    <citation type="journal article" date="2024" name="Nat. Commun.">
        <title>Phylogenomics reveals the evolutionary origins of lichenization in chlorophyte algae.</title>
        <authorList>
            <person name="Puginier C."/>
            <person name="Libourel C."/>
            <person name="Otte J."/>
            <person name="Skaloud P."/>
            <person name="Haon M."/>
            <person name="Grisel S."/>
            <person name="Petersen M."/>
            <person name="Berrin J.G."/>
            <person name="Delaux P.M."/>
            <person name="Dal Grande F."/>
            <person name="Keller J."/>
        </authorList>
    </citation>
    <scope>NUCLEOTIDE SEQUENCE [LARGE SCALE GENOMIC DNA]</scope>
    <source>
        <strain evidence="6 7">SAG 245.80</strain>
    </source>
</reference>
<dbReference type="Gene3D" id="1.10.287.1060">
    <property type="entry name" value="ESAT-6-like"/>
    <property type="match status" value="1"/>
</dbReference>
<keyword evidence="4" id="KW-0175">Coiled coil</keyword>
<comment type="subcellular location">
    <subcellularLocation>
        <location evidence="1">Endosome</location>
    </subcellularLocation>
</comment>
<accession>A0AAW1REY7</accession>
<dbReference type="GO" id="GO:0032511">
    <property type="term" value="P:late endosome to vacuole transport via multivesicular body sorting pathway"/>
    <property type="evidence" value="ECO:0007669"/>
    <property type="project" value="TreeGrafter"/>
</dbReference>
<evidence type="ECO:0000256" key="2">
    <source>
        <dbReference type="ARBA" id="ARBA00006190"/>
    </source>
</evidence>
<dbReference type="InterPro" id="IPR005024">
    <property type="entry name" value="Snf7_fam"/>
</dbReference>
<dbReference type="Pfam" id="PF03357">
    <property type="entry name" value="Snf7"/>
    <property type="match status" value="1"/>
</dbReference>
<dbReference type="EMBL" id="JALJOU010000044">
    <property type="protein sequence ID" value="KAK9831851.1"/>
    <property type="molecule type" value="Genomic_DNA"/>
</dbReference>
<dbReference type="PANTHER" id="PTHR22761:SF10">
    <property type="entry name" value="GH13992P"/>
    <property type="match status" value="1"/>
</dbReference>
<evidence type="ECO:0000256" key="4">
    <source>
        <dbReference type="SAM" id="Coils"/>
    </source>
</evidence>
<name>A0AAW1REY7_9CHLO</name>
<keyword evidence="3" id="KW-0967">Endosome</keyword>